<feature type="compositionally biased region" description="Basic and acidic residues" evidence="1">
    <location>
        <begin position="210"/>
        <end position="239"/>
    </location>
</feature>
<protein>
    <submittedName>
        <fullName evidence="3 4">Uncharacterized protein LOC111133666 isoform X8</fullName>
    </submittedName>
</protein>
<sequence>MSYSIDLWPLSRYMQQTTYKHDYNSGGISPRNRQTNYPYGADAPKADIPGPYTNFRPRFADPLPQHIRDLDGQRFDDQPLTERQRVKRGEEWIGGRRYDEPLTDRGVYEPRRPQYYDRDRGRDVSPYRRDDRIYNVLDDGRRTSLDRPINRDSENDLERQNLRLGRHTSLDRYDLMDKRKTNLKQYMEGRRRDPFEGMFQERARNGSPERYYDRGRANERGRDYDRGRNESPTKFREYDRDRNAYNGYNDRYEKPMQPMIDSYADRRMTDRTTYKDYGEFLQEKIKLDELKKQPVEYPAANLRDHLTHRDTYREQMHGPEPPSKSYNSREGMLERERQLEAQIRREMQKIELHDGNFKPWARDAKNPTHHVPKSTNSGVYLFIRTNKLAKADVVKALQEGRSVLANSYGQLKGVATNREIQLLEGNEGWNTRASMTRTGDFWLDRSQDSTEIDDMILVIWFPTFNDAEKWVISERKFKTPSFPESYGSDVMILPLNDSQPQERIAYTYLMTEYPRQLDPVMFREVFVPKIKEVLLRKFGIDGFFIQSVGAKVIRGHWIKPSSLVTCIRFNTRKEALDLFLDPEYKQIRQEIHRRIEQLPFHVNWFKPVSFLFTLDKYV</sequence>
<dbReference type="RefSeq" id="XP_022337933.1">
    <property type="nucleotide sequence ID" value="XM_022482225.1"/>
</dbReference>
<reference evidence="3 4" key="1">
    <citation type="submission" date="2025-04" db="UniProtKB">
        <authorList>
            <consortium name="RefSeq"/>
        </authorList>
    </citation>
    <scope>IDENTIFICATION</scope>
    <source>
        <tissue evidence="3 4">Whole sample</tissue>
    </source>
</reference>
<feature type="region of interest" description="Disordered" evidence="1">
    <location>
        <begin position="313"/>
        <end position="332"/>
    </location>
</feature>
<evidence type="ECO:0000256" key="1">
    <source>
        <dbReference type="SAM" id="MobiDB-lite"/>
    </source>
</evidence>
<dbReference type="GeneID" id="111133666"/>
<evidence type="ECO:0000313" key="3">
    <source>
        <dbReference type="RefSeq" id="XP_022337930.1"/>
    </source>
</evidence>
<proteinExistence type="predicted"/>
<keyword evidence="2" id="KW-1185">Reference proteome</keyword>
<evidence type="ECO:0000313" key="5">
    <source>
        <dbReference type="RefSeq" id="XP_022337933.1"/>
    </source>
</evidence>
<dbReference type="AlphaFoldDB" id="A0A8B8EBA3"/>
<evidence type="ECO:0000313" key="4">
    <source>
        <dbReference type="RefSeq" id="XP_022337932.1"/>
    </source>
</evidence>
<dbReference type="OrthoDB" id="6117907at2759"/>
<dbReference type="Proteomes" id="UP000694844">
    <property type="component" value="Chromosome 5"/>
</dbReference>
<gene>
    <name evidence="3 4 5" type="primary">LOC111133666</name>
</gene>
<name>A0A8B8EBA3_CRAVI</name>
<feature type="region of interest" description="Disordered" evidence="1">
    <location>
        <begin position="197"/>
        <end position="239"/>
    </location>
</feature>
<dbReference type="RefSeq" id="XP_022337930.1">
    <property type="nucleotide sequence ID" value="XM_022482222.1"/>
</dbReference>
<accession>A0A8B8EBA3</accession>
<evidence type="ECO:0000313" key="2">
    <source>
        <dbReference type="Proteomes" id="UP000694844"/>
    </source>
</evidence>
<dbReference type="RefSeq" id="XP_022337932.1">
    <property type="nucleotide sequence ID" value="XM_022482224.1"/>
</dbReference>
<organism evidence="2 4">
    <name type="scientific">Crassostrea virginica</name>
    <name type="common">Eastern oyster</name>
    <dbReference type="NCBI Taxonomy" id="6565"/>
    <lineage>
        <taxon>Eukaryota</taxon>
        <taxon>Metazoa</taxon>
        <taxon>Spiralia</taxon>
        <taxon>Lophotrochozoa</taxon>
        <taxon>Mollusca</taxon>
        <taxon>Bivalvia</taxon>
        <taxon>Autobranchia</taxon>
        <taxon>Pteriomorphia</taxon>
        <taxon>Ostreida</taxon>
        <taxon>Ostreoidea</taxon>
        <taxon>Ostreidae</taxon>
        <taxon>Crassostrea</taxon>
    </lineage>
</organism>
<feature type="region of interest" description="Disordered" evidence="1">
    <location>
        <begin position="103"/>
        <end position="126"/>
    </location>
</feature>